<dbReference type="Pfam" id="PF08352">
    <property type="entry name" value="oligo_HPY"/>
    <property type="match status" value="1"/>
</dbReference>
<dbReference type="GO" id="GO:0016887">
    <property type="term" value="F:ATP hydrolysis activity"/>
    <property type="evidence" value="ECO:0007669"/>
    <property type="project" value="InterPro"/>
</dbReference>
<keyword evidence="2" id="KW-0813">Transport</keyword>
<dbReference type="PROSITE" id="PS50893">
    <property type="entry name" value="ABC_TRANSPORTER_2"/>
    <property type="match status" value="1"/>
</dbReference>
<evidence type="ECO:0000256" key="7">
    <source>
        <dbReference type="ARBA" id="ARBA00022967"/>
    </source>
</evidence>
<evidence type="ECO:0000256" key="2">
    <source>
        <dbReference type="ARBA" id="ARBA00022448"/>
    </source>
</evidence>
<keyword evidence="7" id="KW-1278">Translocase</keyword>
<dbReference type="InterPro" id="IPR050388">
    <property type="entry name" value="ABC_Ni/Peptide_Import"/>
</dbReference>
<dbReference type="SMART" id="SM00382">
    <property type="entry name" value="AAA"/>
    <property type="match status" value="1"/>
</dbReference>
<evidence type="ECO:0000256" key="6">
    <source>
        <dbReference type="ARBA" id="ARBA00022840"/>
    </source>
</evidence>
<dbReference type="GO" id="GO:0005524">
    <property type="term" value="F:ATP binding"/>
    <property type="evidence" value="ECO:0007669"/>
    <property type="project" value="UniProtKB-KW"/>
</dbReference>
<dbReference type="AlphaFoldDB" id="A0A0F9GJ37"/>
<keyword evidence="8" id="KW-0472">Membrane</keyword>
<dbReference type="InterPro" id="IPR003593">
    <property type="entry name" value="AAA+_ATPase"/>
</dbReference>
<evidence type="ECO:0000256" key="4">
    <source>
        <dbReference type="ARBA" id="ARBA00022519"/>
    </source>
</evidence>
<reference evidence="10" key="1">
    <citation type="journal article" date="2015" name="Nature">
        <title>Complex archaea that bridge the gap between prokaryotes and eukaryotes.</title>
        <authorList>
            <person name="Spang A."/>
            <person name="Saw J.H."/>
            <person name="Jorgensen S.L."/>
            <person name="Zaremba-Niedzwiedzka K."/>
            <person name="Martijn J."/>
            <person name="Lind A.E."/>
            <person name="van Eijk R."/>
            <person name="Schleper C."/>
            <person name="Guy L."/>
            <person name="Ettema T.J."/>
        </authorList>
    </citation>
    <scope>NUCLEOTIDE SEQUENCE</scope>
</reference>
<comment type="caution">
    <text evidence="10">The sequence shown here is derived from an EMBL/GenBank/DDBJ whole genome shotgun (WGS) entry which is preliminary data.</text>
</comment>
<protein>
    <recommendedName>
        <fullName evidence="9">ABC transporter domain-containing protein</fullName>
    </recommendedName>
</protein>
<dbReference type="CDD" id="cd03257">
    <property type="entry name" value="ABC_NikE_OppD_transporters"/>
    <property type="match status" value="1"/>
</dbReference>
<evidence type="ECO:0000313" key="10">
    <source>
        <dbReference type="EMBL" id="KKL98829.1"/>
    </source>
</evidence>
<evidence type="ECO:0000256" key="5">
    <source>
        <dbReference type="ARBA" id="ARBA00022741"/>
    </source>
</evidence>
<evidence type="ECO:0000256" key="3">
    <source>
        <dbReference type="ARBA" id="ARBA00022475"/>
    </source>
</evidence>
<keyword evidence="3" id="KW-1003">Cell membrane</keyword>
<dbReference type="Pfam" id="PF00005">
    <property type="entry name" value="ABC_tran"/>
    <property type="match status" value="1"/>
</dbReference>
<dbReference type="PROSITE" id="PS00211">
    <property type="entry name" value="ABC_TRANSPORTER_1"/>
    <property type="match status" value="1"/>
</dbReference>
<dbReference type="PANTHER" id="PTHR43297">
    <property type="entry name" value="OLIGOPEPTIDE TRANSPORT ATP-BINDING PROTEIN APPD"/>
    <property type="match status" value="1"/>
</dbReference>
<dbReference type="GO" id="GO:0015833">
    <property type="term" value="P:peptide transport"/>
    <property type="evidence" value="ECO:0007669"/>
    <property type="project" value="InterPro"/>
</dbReference>
<sequence>MGFERIYELKEENLLIDVRDLRVYFHIEQGIVRAVDGLSFKIEKGQSIGIVGESGCGKTVTALSLMLLHPQPEGEIESGNIYYYPDGDRCIDIAKLGIYSRQIRNIRGNEIAMIFQEPMMSLNPVYKVGQQIMEAIRLHQKVDKTTAKELAIESLRRVKISAPERRINEYPFQLSGGMRQRVMIAIALSCNPNLLIADEPTTALDVTIEAEILKFIKDLQRELGTSLMMITHDLGVIGEVTDEVVVMYVGKIVEKAKTGKLFEKPLHPYTKALFKSRPEIRMTGRLSSIKGSVPNPYQLPEGCSFEPRCDEAMDICRKKAPDLYDLDGHCVSCWKFNLKEG</sequence>
<accession>A0A0F9GJ37</accession>
<evidence type="ECO:0000259" key="9">
    <source>
        <dbReference type="PROSITE" id="PS50893"/>
    </source>
</evidence>
<evidence type="ECO:0000256" key="1">
    <source>
        <dbReference type="ARBA" id="ARBA00004202"/>
    </source>
</evidence>
<dbReference type="NCBIfam" id="TIGR01727">
    <property type="entry name" value="oligo_HPY"/>
    <property type="match status" value="1"/>
</dbReference>
<dbReference type="GO" id="GO:0005886">
    <property type="term" value="C:plasma membrane"/>
    <property type="evidence" value="ECO:0007669"/>
    <property type="project" value="UniProtKB-SubCell"/>
</dbReference>
<name>A0A0F9GJ37_9ZZZZ</name>
<dbReference type="InterPro" id="IPR003439">
    <property type="entry name" value="ABC_transporter-like_ATP-bd"/>
</dbReference>
<dbReference type="Gene3D" id="3.40.50.300">
    <property type="entry name" value="P-loop containing nucleotide triphosphate hydrolases"/>
    <property type="match status" value="1"/>
</dbReference>
<gene>
    <name evidence="10" type="ORF">LCGC14_1820540</name>
</gene>
<feature type="domain" description="ABC transporter" evidence="9">
    <location>
        <begin position="18"/>
        <end position="274"/>
    </location>
</feature>
<dbReference type="EMBL" id="LAZR01017822">
    <property type="protein sequence ID" value="KKL98829.1"/>
    <property type="molecule type" value="Genomic_DNA"/>
</dbReference>
<keyword evidence="4" id="KW-0997">Cell inner membrane</keyword>
<dbReference type="PANTHER" id="PTHR43297:SF14">
    <property type="entry name" value="ATPASE AAA-TYPE CORE DOMAIN-CONTAINING PROTEIN"/>
    <property type="match status" value="1"/>
</dbReference>
<dbReference type="InterPro" id="IPR017871">
    <property type="entry name" value="ABC_transporter-like_CS"/>
</dbReference>
<dbReference type="InterPro" id="IPR013563">
    <property type="entry name" value="Oligopep_ABC_C"/>
</dbReference>
<keyword evidence="5" id="KW-0547">Nucleotide-binding</keyword>
<comment type="subcellular location">
    <subcellularLocation>
        <location evidence="1">Cell membrane</location>
        <topology evidence="1">Peripheral membrane protein</topology>
    </subcellularLocation>
</comment>
<dbReference type="SUPFAM" id="SSF52540">
    <property type="entry name" value="P-loop containing nucleoside triphosphate hydrolases"/>
    <property type="match status" value="1"/>
</dbReference>
<evidence type="ECO:0000256" key="8">
    <source>
        <dbReference type="ARBA" id="ARBA00023136"/>
    </source>
</evidence>
<organism evidence="10">
    <name type="scientific">marine sediment metagenome</name>
    <dbReference type="NCBI Taxonomy" id="412755"/>
    <lineage>
        <taxon>unclassified sequences</taxon>
        <taxon>metagenomes</taxon>
        <taxon>ecological metagenomes</taxon>
    </lineage>
</organism>
<keyword evidence="6" id="KW-0067">ATP-binding</keyword>
<dbReference type="FunFam" id="3.40.50.300:FF:000016">
    <property type="entry name" value="Oligopeptide ABC transporter ATP-binding component"/>
    <property type="match status" value="1"/>
</dbReference>
<proteinExistence type="predicted"/>
<dbReference type="InterPro" id="IPR027417">
    <property type="entry name" value="P-loop_NTPase"/>
</dbReference>